<evidence type="ECO:0000259" key="4">
    <source>
        <dbReference type="PROSITE" id="PS50887"/>
    </source>
</evidence>
<evidence type="ECO:0000256" key="1">
    <source>
        <dbReference type="ARBA" id="ARBA00012528"/>
    </source>
</evidence>
<proteinExistence type="predicted"/>
<dbReference type="NCBIfam" id="TIGR00254">
    <property type="entry name" value="GGDEF"/>
    <property type="match status" value="1"/>
</dbReference>
<dbReference type="CDD" id="cd01949">
    <property type="entry name" value="GGDEF"/>
    <property type="match status" value="1"/>
</dbReference>
<evidence type="ECO:0000256" key="2">
    <source>
        <dbReference type="ARBA" id="ARBA00034247"/>
    </source>
</evidence>
<feature type="coiled-coil region" evidence="3">
    <location>
        <begin position="164"/>
        <end position="191"/>
    </location>
</feature>
<dbReference type="Proteomes" id="UP001223720">
    <property type="component" value="Chromosome"/>
</dbReference>
<dbReference type="SUPFAM" id="SSF55073">
    <property type="entry name" value="Nucleotide cyclase"/>
    <property type="match status" value="1"/>
</dbReference>
<dbReference type="PANTHER" id="PTHR45138:SF9">
    <property type="entry name" value="DIGUANYLATE CYCLASE DGCM-RELATED"/>
    <property type="match status" value="1"/>
</dbReference>
<name>A0AAX3WCC9_METEX</name>
<dbReference type="AlphaFoldDB" id="A0AAX3WCC9"/>
<dbReference type="FunFam" id="3.30.70.270:FF:000001">
    <property type="entry name" value="Diguanylate cyclase domain protein"/>
    <property type="match status" value="1"/>
</dbReference>
<sequence>MWAACPVRRSLRHRMSPDPDRDRSFVLAQRSFELMRDYCACATPRAYAVWYLYVSGTQPLMNDAVKRLTTQNGTLTSADIEGLHDAYIDGRRMAVEVDRMNSSLIAEVEGIMEMIEVSIRSTAQYGESLQALSHDIANTATSRARLREVVTTIIANTRDVTANNRTLEARMRESRSEIEALRETLEAARLESLTDALTGLGNRKNFEESLHKSVDRQSASVQQGKPTSLIVIDIDSFKRFNDLYGHLTGDQVLRLVAIVMREHIGQKNATLARFGGEEFGIVLPETDRVEAHAIAERVRIGVTGRELVKRSTGESLGKVTVSLGVATQREDDNAVSLLERADACLFAAKRAGRNRTLDETEVENLRDVA</sequence>
<gene>
    <name evidence="5" type="ORF">KEC54_22420</name>
</gene>
<reference evidence="5" key="1">
    <citation type="journal article" date="2022" name="Biotechnol. Bioprocess Eng.">
        <title>Pan-genome Analysis Reveals Comparative Genomic Features of Central Metabolic Pathways in Methylorubrum extorquens.</title>
        <authorList>
            <person name="Lee G.M."/>
            <person name="Scott-Nevros Z.K."/>
            <person name="Lee S.-M."/>
            <person name="Kim D."/>
        </authorList>
    </citation>
    <scope>NUCLEOTIDE SEQUENCE</scope>
    <source>
        <strain evidence="5">ATCC 55366</strain>
    </source>
</reference>
<dbReference type="SMART" id="SM00267">
    <property type="entry name" value="GGDEF"/>
    <property type="match status" value="1"/>
</dbReference>
<feature type="domain" description="GGDEF" evidence="4">
    <location>
        <begin position="225"/>
        <end position="361"/>
    </location>
</feature>
<dbReference type="GO" id="GO:0005886">
    <property type="term" value="C:plasma membrane"/>
    <property type="evidence" value="ECO:0007669"/>
    <property type="project" value="TreeGrafter"/>
</dbReference>
<dbReference type="GO" id="GO:0052621">
    <property type="term" value="F:diguanylate cyclase activity"/>
    <property type="evidence" value="ECO:0007669"/>
    <property type="project" value="UniProtKB-EC"/>
</dbReference>
<dbReference type="InterPro" id="IPR029787">
    <property type="entry name" value="Nucleotide_cyclase"/>
</dbReference>
<dbReference type="RefSeq" id="WP_082490087.1">
    <property type="nucleotide sequence ID" value="NZ_CP073633.1"/>
</dbReference>
<evidence type="ECO:0000256" key="3">
    <source>
        <dbReference type="SAM" id="Coils"/>
    </source>
</evidence>
<dbReference type="EC" id="2.7.7.65" evidence="1"/>
<comment type="catalytic activity">
    <reaction evidence="2">
        <text>2 GTP = 3',3'-c-di-GMP + 2 diphosphate</text>
        <dbReference type="Rhea" id="RHEA:24898"/>
        <dbReference type="ChEBI" id="CHEBI:33019"/>
        <dbReference type="ChEBI" id="CHEBI:37565"/>
        <dbReference type="ChEBI" id="CHEBI:58805"/>
        <dbReference type="EC" id="2.7.7.65"/>
    </reaction>
</comment>
<evidence type="ECO:0000313" key="6">
    <source>
        <dbReference type="Proteomes" id="UP001223720"/>
    </source>
</evidence>
<evidence type="ECO:0000313" key="5">
    <source>
        <dbReference type="EMBL" id="WHQ69067.1"/>
    </source>
</evidence>
<dbReference type="Pfam" id="PF00990">
    <property type="entry name" value="GGDEF"/>
    <property type="match status" value="1"/>
</dbReference>
<dbReference type="InterPro" id="IPR050469">
    <property type="entry name" value="Diguanylate_Cyclase"/>
</dbReference>
<dbReference type="Gene3D" id="3.30.70.270">
    <property type="match status" value="1"/>
</dbReference>
<dbReference type="PROSITE" id="PS50887">
    <property type="entry name" value="GGDEF"/>
    <property type="match status" value="1"/>
</dbReference>
<keyword evidence="3" id="KW-0175">Coiled coil</keyword>
<dbReference type="PANTHER" id="PTHR45138">
    <property type="entry name" value="REGULATORY COMPONENTS OF SENSORY TRANSDUCTION SYSTEM"/>
    <property type="match status" value="1"/>
</dbReference>
<dbReference type="GO" id="GO:0043709">
    <property type="term" value="P:cell adhesion involved in single-species biofilm formation"/>
    <property type="evidence" value="ECO:0007669"/>
    <property type="project" value="TreeGrafter"/>
</dbReference>
<accession>A0AAX3WCC9</accession>
<organism evidence="5 6">
    <name type="scientific">Methylorubrum extorquens</name>
    <name type="common">Methylobacterium dichloromethanicum</name>
    <name type="synonym">Methylobacterium extorquens</name>
    <dbReference type="NCBI Taxonomy" id="408"/>
    <lineage>
        <taxon>Bacteria</taxon>
        <taxon>Pseudomonadati</taxon>
        <taxon>Pseudomonadota</taxon>
        <taxon>Alphaproteobacteria</taxon>
        <taxon>Hyphomicrobiales</taxon>
        <taxon>Methylobacteriaceae</taxon>
        <taxon>Methylorubrum</taxon>
    </lineage>
</organism>
<dbReference type="GO" id="GO:1902201">
    <property type="term" value="P:negative regulation of bacterial-type flagellum-dependent cell motility"/>
    <property type="evidence" value="ECO:0007669"/>
    <property type="project" value="TreeGrafter"/>
</dbReference>
<dbReference type="InterPro" id="IPR043128">
    <property type="entry name" value="Rev_trsase/Diguanyl_cyclase"/>
</dbReference>
<dbReference type="InterPro" id="IPR000160">
    <property type="entry name" value="GGDEF_dom"/>
</dbReference>
<protein>
    <recommendedName>
        <fullName evidence="1">diguanylate cyclase</fullName>
        <ecNumber evidence="1">2.7.7.65</ecNumber>
    </recommendedName>
</protein>
<dbReference type="EMBL" id="CP073633">
    <property type="protein sequence ID" value="WHQ69067.1"/>
    <property type="molecule type" value="Genomic_DNA"/>
</dbReference>